<evidence type="ECO:0000313" key="3">
    <source>
        <dbReference type="EMBL" id="RKP53061.1"/>
    </source>
</evidence>
<keyword evidence="2" id="KW-0732">Signal</keyword>
<sequence length="462" mass="52242">MFVKRGIIIIFAMLLTTACQSHAADPNTEKKAASASAWNGATTSPSDSVPASTDAFEESTSAAENDDSVTIKDISKWDHPVKQVLEGRRVTINSVVLKNNRTYPIFEVSLPFDAEDEEGRNLQSLLSDTAKANAFWDFRLIDNERKMNISVVCNRMKKTIDSMILNGKPWQPDAWLSGQETADPIDLYLNEANIDKVQLNMQAKGDLDGDGIDEEIILFRDHYYVIKQNKNKYVNLGMLEDPLEGIEHTNTAVTVQSLDKTTAKYVIVYAENSGYAKGFTIYQLHKGKVEVLLNNYPDATNEGERLLEDIDNDGVFDSVSVFNYGDYQMHVVTEYSPFNLSNVQATRVEYDNEEGRFVYPGKPEEVVLNLIEDMNDRAAFYDEIKQLATTKQAQQYAVEVKFYTRSPYFTASSLLFELFKDENLRKVVRVEGSSSDEGELFFTLKRTGERWTVTEISDKAPK</sequence>
<evidence type="ECO:0000313" key="4">
    <source>
        <dbReference type="Proteomes" id="UP000282076"/>
    </source>
</evidence>
<accession>A0A494XTT0</accession>
<dbReference type="InterPro" id="IPR028994">
    <property type="entry name" value="Integrin_alpha_N"/>
</dbReference>
<feature type="compositionally biased region" description="Polar residues" evidence="1">
    <location>
        <begin position="36"/>
        <end position="51"/>
    </location>
</feature>
<evidence type="ECO:0008006" key="5">
    <source>
        <dbReference type="Google" id="ProtNLM"/>
    </source>
</evidence>
<reference evidence="3 4" key="1">
    <citation type="submission" date="2018-10" db="EMBL/GenBank/DDBJ databases">
        <title>Cohnella sp. M2MS4P-1, whole genome shotgun sequence.</title>
        <authorList>
            <person name="Tuo L."/>
        </authorList>
    </citation>
    <scope>NUCLEOTIDE SEQUENCE [LARGE SCALE GENOMIC DNA]</scope>
    <source>
        <strain evidence="3 4">M2MS4P-1</strain>
    </source>
</reference>
<dbReference type="OrthoDB" id="1908973at2"/>
<dbReference type="SUPFAM" id="SSF69318">
    <property type="entry name" value="Integrin alpha N-terminal domain"/>
    <property type="match status" value="1"/>
</dbReference>
<feature type="signal peptide" evidence="2">
    <location>
        <begin position="1"/>
        <end position="23"/>
    </location>
</feature>
<comment type="caution">
    <text evidence="3">The sequence shown here is derived from an EMBL/GenBank/DDBJ whole genome shotgun (WGS) entry which is preliminary data.</text>
</comment>
<dbReference type="RefSeq" id="WP_120977805.1">
    <property type="nucleotide sequence ID" value="NZ_RBZM01000006.1"/>
</dbReference>
<dbReference type="EMBL" id="RBZM01000006">
    <property type="protein sequence ID" value="RKP53061.1"/>
    <property type="molecule type" value="Genomic_DNA"/>
</dbReference>
<proteinExistence type="predicted"/>
<dbReference type="AlphaFoldDB" id="A0A494XTT0"/>
<feature type="chain" id="PRO_5019780762" description="VCBS repeat-containing protein" evidence="2">
    <location>
        <begin position="24"/>
        <end position="462"/>
    </location>
</feature>
<gene>
    <name evidence="3" type="ORF">D7Z26_15105</name>
</gene>
<feature type="region of interest" description="Disordered" evidence="1">
    <location>
        <begin position="34"/>
        <end position="64"/>
    </location>
</feature>
<dbReference type="PROSITE" id="PS51257">
    <property type="entry name" value="PROKAR_LIPOPROTEIN"/>
    <property type="match status" value="1"/>
</dbReference>
<organism evidence="3 4">
    <name type="scientific">Cohnella endophytica</name>
    <dbReference type="NCBI Taxonomy" id="2419778"/>
    <lineage>
        <taxon>Bacteria</taxon>
        <taxon>Bacillati</taxon>
        <taxon>Bacillota</taxon>
        <taxon>Bacilli</taxon>
        <taxon>Bacillales</taxon>
        <taxon>Paenibacillaceae</taxon>
        <taxon>Cohnella</taxon>
    </lineage>
</organism>
<evidence type="ECO:0000256" key="1">
    <source>
        <dbReference type="SAM" id="MobiDB-lite"/>
    </source>
</evidence>
<keyword evidence="4" id="KW-1185">Reference proteome</keyword>
<evidence type="ECO:0000256" key="2">
    <source>
        <dbReference type="SAM" id="SignalP"/>
    </source>
</evidence>
<protein>
    <recommendedName>
        <fullName evidence="5">VCBS repeat-containing protein</fullName>
    </recommendedName>
</protein>
<name>A0A494XTT0_9BACL</name>
<dbReference type="Proteomes" id="UP000282076">
    <property type="component" value="Unassembled WGS sequence"/>
</dbReference>